<dbReference type="Pfam" id="PF02527">
    <property type="entry name" value="GidB"/>
    <property type="match status" value="1"/>
</dbReference>
<dbReference type="HOGENOM" id="CLU_065341_2_1_9"/>
<feature type="binding site" evidence="6">
    <location>
        <position position="84"/>
    </location>
    <ligand>
        <name>S-adenosyl-L-methionine</name>
        <dbReference type="ChEBI" id="CHEBI:59789"/>
    </ligand>
</feature>
<keyword evidence="2 6" id="KW-0698">rRNA processing</keyword>
<accession>M1E996</accession>
<keyword evidence="5 6" id="KW-0949">S-adenosyl-L-methionine</keyword>
<dbReference type="GO" id="GO:0070043">
    <property type="term" value="F:rRNA (guanine-N7-)-methyltransferase activity"/>
    <property type="evidence" value="ECO:0007669"/>
    <property type="project" value="UniProtKB-UniRule"/>
</dbReference>
<evidence type="ECO:0000313" key="7">
    <source>
        <dbReference type="EMBL" id="AEE15455.1"/>
    </source>
</evidence>
<evidence type="ECO:0000256" key="6">
    <source>
        <dbReference type="HAMAP-Rule" id="MF_00074"/>
    </source>
</evidence>
<dbReference type="KEGG" id="tnr:Thena_1849"/>
<comment type="caution">
    <text evidence="6">Lacks conserved residue(s) required for the propagation of feature annotation.</text>
</comment>
<evidence type="ECO:0000313" key="8">
    <source>
        <dbReference type="Proteomes" id="UP000011765"/>
    </source>
</evidence>
<comment type="similarity">
    <text evidence="6">Belongs to the methyltransferase superfamily. RNA methyltransferase RsmG family.</text>
</comment>
<name>M1E996_9BACT</name>
<evidence type="ECO:0000256" key="1">
    <source>
        <dbReference type="ARBA" id="ARBA00022490"/>
    </source>
</evidence>
<dbReference type="InterPro" id="IPR029063">
    <property type="entry name" value="SAM-dependent_MTases_sf"/>
</dbReference>
<keyword evidence="4 6" id="KW-0808">Transferase</keyword>
<dbReference type="STRING" id="747365.Thena_1849"/>
<dbReference type="AlphaFoldDB" id="M1E996"/>
<dbReference type="Proteomes" id="UP000011765">
    <property type="component" value="Chromosome"/>
</dbReference>
<reference evidence="7 8" key="1">
    <citation type="submission" date="2011-04" db="EMBL/GenBank/DDBJ databases">
        <title>The complete genome of Thermodesulfobium narugense DSM 14796.</title>
        <authorList>
            <consortium name="US DOE Joint Genome Institute (JGI-PGF)"/>
            <person name="Lucas S."/>
            <person name="Han J."/>
            <person name="Lapidus A."/>
            <person name="Bruce D."/>
            <person name="Goodwin L."/>
            <person name="Pitluck S."/>
            <person name="Peters L."/>
            <person name="Kyrpides N."/>
            <person name="Mavromatis K."/>
            <person name="Pagani I."/>
            <person name="Ivanova N."/>
            <person name="Ovchinnikova G."/>
            <person name="Zhang X."/>
            <person name="Saunders L."/>
            <person name="Detter J.C."/>
            <person name="Tapia R."/>
            <person name="Han C."/>
            <person name="Land M."/>
            <person name="Hauser L."/>
            <person name="Markowitz V."/>
            <person name="Cheng J.-F."/>
            <person name="Hugenholtz P."/>
            <person name="Woyke T."/>
            <person name="Wu D."/>
            <person name="Spring S."/>
            <person name="Schroeder M."/>
            <person name="Brambilla E."/>
            <person name="Klenk H.-P."/>
            <person name="Eisen J.A."/>
        </authorList>
    </citation>
    <scope>NUCLEOTIDE SEQUENCE [LARGE SCALE GENOMIC DNA]</scope>
    <source>
        <strain evidence="7 8">DSM 14796</strain>
    </source>
</reference>
<sequence length="207" mass="24424">MIKDDIFFDGQKFNLLFKKYLSNFTKYLDEISLYSEKLFLYNKRHSLVSFNSVEEFFFKHVYDSLFPTVLCPDFFSTKEFLDIGTGAGIPGLILSICFPESLWILLEPKYKRVIFLEGVILELDIKNAIVFQERLENLKEIPERVISRATFPLKKMFLTLKKQHNLTVGLWIGKTFDNSILEKFNYEVFNYTLPEGFGTRKFLLVKF</sequence>
<dbReference type="eggNOG" id="COG0357">
    <property type="taxonomic scope" value="Bacteria"/>
</dbReference>
<proteinExistence type="inferred from homology"/>
<feature type="binding site" evidence="6">
    <location>
        <position position="148"/>
    </location>
    <ligand>
        <name>S-adenosyl-L-methionine</name>
        <dbReference type="ChEBI" id="CHEBI:59789"/>
    </ligand>
</feature>
<dbReference type="HAMAP" id="MF_00074">
    <property type="entry name" value="16SrRNA_methyltr_G"/>
    <property type="match status" value="1"/>
</dbReference>
<dbReference type="OrthoDB" id="9808773at2"/>
<dbReference type="InterPro" id="IPR003682">
    <property type="entry name" value="rRNA_ssu_MeTfrase_G"/>
</dbReference>
<keyword evidence="1 6" id="KW-0963">Cytoplasm</keyword>
<dbReference type="Gene3D" id="3.40.50.150">
    <property type="entry name" value="Vaccinia Virus protein VP39"/>
    <property type="match status" value="1"/>
</dbReference>
<dbReference type="PANTHER" id="PTHR31760:SF0">
    <property type="entry name" value="S-ADENOSYL-L-METHIONINE-DEPENDENT METHYLTRANSFERASES SUPERFAMILY PROTEIN"/>
    <property type="match status" value="1"/>
</dbReference>
<keyword evidence="3 6" id="KW-0489">Methyltransferase</keyword>
<evidence type="ECO:0000256" key="3">
    <source>
        <dbReference type="ARBA" id="ARBA00022603"/>
    </source>
</evidence>
<protein>
    <recommendedName>
        <fullName evidence="6">Ribosomal RNA small subunit methyltransferase G</fullName>
        <ecNumber evidence="6">2.1.1.-</ecNumber>
    </recommendedName>
    <alternativeName>
        <fullName evidence="6">16S rRNA 7-methylguanosine methyltransferase</fullName>
        <shortName evidence="6">16S rRNA m7G methyltransferase</shortName>
    </alternativeName>
</protein>
<comment type="function">
    <text evidence="6">Specifically methylates the N7 position of a guanine in 16S rRNA.</text>
</comment>
<gene>
    <name evidence="6" type="primary">rsmG</name>
    <name evidence="7" type="ORF">Thena_1849</name>
</gene>
<dbReference type="EC" id="2.1.1.-" evidence="6"/>
<dbReference type="RefSeq" id="WP_013757175.1">
    <property type="nucleotide sequence ID" value="NC_015499.1"/>
</dbReference>
<dbReference type="GO" id="GO:0005829">
    <property type="term" value="C:cytosol"/>
    <property type="evidence" value="ECO:0007669"/>
    <property type="project" value="TreeGrafter"/>
</dbReference>
<evidence type="ECO:0000256" key="5">
    <source>
        <dbReference type="ARBA" id="ARBA00022691"/>
    </source>
</evidence>
<feature type="binding site" evidence="6">
    <location>
        <begin position="135"/>
        <end position="136"/>
    </location>
    <ligand>
        <name>S-adenosyl-L-methionine</name>
        <dbReference type="ChEBI" id="CHEBI:59789"/>
    </ligand>
</feature>
<dbReference type="EMBL" id="CP002690">
    <property type="protein sequence ID" value="AEE15455.1"/>
    <property type="molecule type" value="Genomic_DNA"/>
</dbReference>
<organism evidence="7 8">
    <name type="scientific">Thermodesulfobium narugense DSM 14796</name>
    <dbReference type="NCBI Taxonomy" id="747365"/>
    <lineage>
        <taxon>Bacteria</taxon>
        <taxon>Pseudomonadati</taxon>
        <taxon>Thermodesulfobiota</taxon>
        <taxon>Thermodesulfobiia</taxon>
        <taxon>Thermodesulfobiales</taxon>
        <taxon>Thermodesulfobiaceae</taxon>
        <taxon>Thermodesulfobium</taxon>
    </lineage>
</organism>
<evidence type="ECO:0000256" key="2">
    <source>
        <dbReference type="ARBA" id="ARBA00022552"/>
    </source>
</evidence>
<dbReference type="PANTHER" id="PTHR31760">
    <property type="entry name" value="S-ADENOSYL-L-METHIONINE-DEPENDENT METHYLTRANSFERASES SUPERFAMILY PROTEIN"/>
    <property type="match status" value="1"/>
</dbReference>
<comment type="subcellular location">
    <subcellularLocation>
        <location evidence="6">Cytoplasm</location>
    </subcellularLocation>
</comment>
<evidence type="ECO:0000256" key="4">
    <source>
        <dbReference type="ARBA" id="ARBA00022679"/>
    </source>
</evidence>
<keyword evidence="8" id="KW-1185">Reference proteome</keyword>
<dbReference type="SUPFAM" id="SSF53335">
    <property type="entry name" value="S-adenosyl-L-methionine-dependent methyltransferases"/>
    <property type="match status" value="1"/>
</dbReference>